<reference evidence="2 3" key="1">
    <citation type="journal article" date="2015" name="Genome Announc.">
        <title>Complete Genome Sequence of the Rhizobacterium Pseudomonas trivialis Strain IHBB745 with Multiple Plant Growth-Promoting Activities and Tolerance to Desiccation and Alkalinity.</title>
        <authorList>
            <person name="Gulati A."/>
            <person name="Swarnkar M.K."/>
            <person name="Vyas P."/>
            <person name="Rahi P."/>
            <person name="Thakur R."/>
            <person name="Thakur N."/>
            <person name="Singh A.K."/>
        </authorList>
    </citation>
    <scope>NUCLEOTIDE SEQUENCE [LARGE SCALE GENOMIC DNA]</scope>
    <source>
        <strain evidence="3">745</strain>
    </source>
</reference>
<accession>A0A0H5A1N8</accession>
<keyword evidence="1" id="KW-0732">Signal</keyword>
<reference evidence="3" key="2">
    <citation type="submission" date="2015-05" db="EMBL/GenBank/DDBJ databases">
        <authorList>
            <person name="Swarnkar M.K."/>
            <person name="Vyas P."/>
            <person name="Rahi P."/>
            <person name="Thakur R."/>
            <person name="Thakur N."/>
            <person name="Singh A.K."/>
            <person name="Gulati A."/>
        </authorList>
    </citation>
    <scope>NUCLEOTIDE SEQUENCE [LARGE SCALE GENOMIC DNA]</scope>
    <source>
        <strain evidence="3">745</strain>
    </source>
</reference>
<feature type="chain" id="PRO_5005215803" description="Lipoprotein" evidence="1">
    <location>
        <begin position="29"/>
        <end position="184"/>
    </location>
</feature>
<dbReference type="Proteomes" id="UP000036608">
    <property type="component" value="Chromosome"/>
</dbReference>
<dbReference type="PATRIC" id="fig|200450.3.peg.136"/>
<gene>
    <name evidence="2" type="ORF">AA957_00600</name>
</gene>
<evidence type="ECO:0008006" key="4">
    <source>
        <dbReference type="Google" id="ProtNLM"/>
    </source>
</evidence>
<evidence type="ECO:0000313" key="2">
    <source>
        <dbReference type="EMBL" id="AKS04679.1"/>
    </source>
</evidence>
<sequence>MSKHLLLGWTRSLCVLAALSGAATMAVAAPPEKTATAASDTQSVSLAGGKLSFVLKGVEARTLNSENGGTMYFDPKSERAIIVTEGPAPTAGTTPDAAFRLAVDTLKEKQQAASPNFRMTSEKTIQVNGLKMYRLDGTDDFNGLKLLMASLMTMNDQKITIIEVMSSVNDPAGHTAALKNILGK</sequence>
<protein>
    <recommendedName>
        <fullName evidence="4">Lipoprotein</fullName>
    </recommendedName>
</protein>
<evidence type="ECO:0000313" key="3">
    <source>
        <dbReference type="Proteomes" id="UP000036608"/>
    </source>
</evidence>
<dbReference type="EMBL" id="CP011507">
    <property type="protein sequence ID" value="AKS04679.1"/>
    <property type="molecule type" value="Genomic_DNA"/>
</dbReference>
<name>A0A0H5A1N8_9PSED</name>
<dbReference type="OrthoDB" id="6877385at2"/>
<evidence type="ECO:0000256" key="1">
    <source>
        <dbReference type="SAM" id="SignalP"/>
    </source>
</evidence>
<dbReference type="KEGG" id="ptv:AA957_00600"/>
<dbReference type="RefSeq" id="WP_049708427.1">
    <property type="nucleotide sequence ID" value="NZ_CP011507.1"/>
</dbReference>
<organism evidence="2 3">
    <name type="scientific">Pseudomonas trivialis</name>
    <dbReference type="NCBI Taxonomy" id="200450"/>
    <lineage>
        <taxon>Bacteria</taxon>
        <taxon>Pseudomonadati</taxon>
        <taxon>Pseudomonadota</taxon>
        <taxon>Gammaproteobacteria</taxon>
        <taxon>Pseudomonadales</taxon>
        <taxon>Pseudomonadaceae</taxon>
        <taxon>Pseudomonas</taxon>
    </lineage>
</organism>
<proteinExistence type="predicted"/>
<feature type="signal peptide" evidence="1">
    <location>
        <begin position="1"/>
        <end position="28"/>
    </location>
</feature>
<dbReference type="AlphaFoldDB" id="A0A0H5A1N8"/>